<dbReference type="EMBL" id="VSRR010010891">
    <property type="protein sequence ID" value="MPC52448.1"/>
    <property type="molecule type" value="Genomic_DNA"/>
</dbReference>
<reference evidence="2 3" key="1">
    <citation type="submission" date="2019-05" db="EMBL/GenBank/DDBJ databases">
        <title>Another draft genome of Portunus trituberculatus and its Hox gene families provides insights of decapod evolution.</title>
        <authorList>
            <person name="Jeong J.-H."/>
            <person name="Song I."/>
            <person name="Kim S."/>
            <person name="Choi T."/>
            <person name="Kim D."/>
            <person name="Ryu S."/>
            <person name="Kim W."/>
        </authorList>
    </citation>
    <scope>NUCLEOTIDE SEQUENCE [LARGE SCALE GENOMIC DNA]</scope>
    <source>
        <tissue evidence="2">Muscle</tissue>
    </source>
</reference>
<protein>
    <submittedName>
        <fullName evidence="2">Uncharacterized protein</fullName>
    </submittedName>
</protein>
<name>A0A5B7G5P2_PORTR</name>
<sequence length="133" mass="15004">MDLNYLIPGTDEDDIGAQNESRNKSSGGVVEPYRSPLLCSTPTTGFQDVDEDDVINLLEFHKETFSNEDIVELDREKALSSEDEEKEPEMRLLEVKDLRVAFKLIDEGLKIFKDKDPNPAGNDTVCNNVLKEL</sequence>
<dbReference type="Proteomes" id="UP000324222">
    <property type="component" value="Unassembled WGS sequence"/>
</dbReference>
<evidence type="ECO:0000313" key="2">
    <source>
        <dbReference type="EMBL" id="MPC52448.1"/>
    </source>
</evidence>
<keyword evidence="3" id="KW-1185">Reference proteome</keyword>
<gene>
    <name evidence="2" type="ORF">E2C01_046316</name>
</gene>
<accession>A0A5B7G5P2</accession>
<organism evidence="2 3">
    <name type="scientific">Portunus trituberculatus</name>
    <name type="common">Swimming crab</name>
    <name type="synonym">Neptunus trituberculatus</name>
    <dbReference type="NCBI Taxonomy" id="210409"/>
    <lineage>
        <taxon>Eukaryota</taxon>
        <taxon>Metazoa</taxon>
        <taxon>Ecdysozoa</taxon>
        <taxon>Arthropoda</taxon>
        <taxon>Crustacea</taxon>
        <taxon>Multicrustacea</taxon>
        <taxon>Malacostraca</taxon>
        <taxon>Eumalacostraca</taxon>
        <taxon>Eucarida</taxon>
        <taxon>Decapoda</taxon>
        <taxon>Pleocyemata</taxon>
        <taxon>Brachyura</taxon>
        <taxon>Eubrachyura</taxon>
        <taxon>Portunoidea</taxon>
        <taxon>Portunidae</taxon>
        <taxon>Portuninae</taxon>
        <taxon>Portunus</taxon>
    </lineage>
</organism>
<evidence type="ECO:0000313" key="3">
    <source>
        <dbReference type="Proteomes" id="UP000324222"/>
    </source>
</evidence>
<evidence type="ECO:0000256" key="1">
    <source>
        <dbReference type="SAM" id="MobiDB-lite"/>
    </source>
</evidence>
<feature type="region of interest" description="Disordered" evidence="1">
    <location>
        <begin position="1"/>
        <end position="34"/>
    </location>
</feature>
<proteinExistence type="predicted"/>
<dbReference type="AlphaFoldDB" id="A0A5B7G5P2"/>
<comment type="caution">
    <text evidence="2">The sequence shown here is derived from an EMBL/GenBank/DDBJ whole genome shotgun (WGS) entry which is preliminary data.</text>
</comment>